<dbReference type="VEuPathDB" id="TriTrypDB:LpyrH10_26_0320"/>
<dbReference type="AlphaFoldDB" id="A0A0N0VDB2"/>
<dbReference type="SUPFAM" id="SSF51197">
    <property type="entry name" value="Clavaminate synthase-like"/>
    <property type="match status" value="1"/>
</dbReference>
<dbReference type="OMA" id="HHMYEAN"/>
<reference evidence="1 2" key="1">
    <citation type="submission" date="2015-07" db="EMBL/GenBank/DDBJ databases">
        <title>High-quality genome of monoxenous trypanosomatid Leptomonas pyrrhocoris.</title>
        <authorList>
            <person name="Flegontov P."/>
            <person name="Butenko A."/>
            <person name="Firsov S."/>
            <person name="Vlcek C."/>
            <person name="Logacheva M.D."/>
            <person name="Field M."/>
            <person name="Filatov D."/>
            <person name="Flegontova O."/>
            <person name="Gerasimov E."/>
            <person name="Jackson A.P."/>
            <person name="Kelly S."/>
            <person name="Opperdoes F."/>
            <person name="O'Reilly A."/>
            <person name="Votypka J."/>
            <person name="Yurchenko V."/>
            <person name="Lukes J."/>
        </authorList>
    </citation>
    <scope>NUCLEOTIDE SEQUENCE [LARGE SCALE GENOMIC DNA]</scope>
    <source>
        <strain evidence="1">H10</strain>
    </source>
</reference>
<dbReference type="InterPro" id="IPR027443">
    <property type="entry name" value="IPNS-like_sf"/>
</dbReference>
<protein>
    <recommendedName>
        <fullName evidence="3">Fe2OG dioxygenase domain-containing protein</fullName>
    </recommendedName>
</protein>
<dbReference type="EMBL" id="LGTL01000026">
    <property type="protein sequence ID" value="KPA75052.1"/>
    <property type="molecule type" value="Genomic_DNA"/>
</dbReference>
<accession>A0A0N0VDB2</accession>
<dbReference type="RefSeq" id="XP_015653492.1">
    <property type="nucleotide sequence ID" value="XM_015807834.1"/>
</dbReference>
<gene>
    <name evidence="1" type="ORF">ABB37_08737</name>
</gene>
<evidence type="ECO:0008006" key="3">
    <source>
        <dbReference type="Google" id="ProtNLM"/>
    </source>
</evidence>
<dbReference type="OrthoDB" id="272890at2759"/>
<dbReference type="EMBL" id="LGTL01000026">
    <property type="protein sequence ID" value="KPA75053.1"/>
    <property type="molecule type" value="Genomic_DNA"/>
</dbReference>
<evidence type="ECO:0000313" key="1">
    <source>
        <dbReference type="EMBL" id="KPA75052.1"/>
    </source>
</evidence>
<organism evidence="1 2">
    <name type="scientific">Leptomonas pyrrhocoris</name>
    <name type="common">Firebug parasite</name>
    <dbReference type="NCBI Taxonomy" id="157538"/>
    <lineage>
        <taxon>Eukaryota</taxon>
        <taxon>Discoba</taxon>
        <taxon>Euglenozoa</taxon>
        <taxon>Kinetoplastea</taxon>
        <taxon>Metakinetoplastina</taxon>
        <taxon>Trypanosomatida</taxon>
        <taxon>Trypanosomatidae</taxon>
        <taxon>Leishmaniinae</taxon>
        <taxon>Leptomonas</taxon>
    </lineage>
</organism>
<comment type="caution">
    <text evidence="1">The sequence shown here is derived from an EMBL/GenBank/DDBJ whole genome shotgun (WGS) entry which is preliminary data.</text>
</comment>
<evidence type="ECO:0000313" key="2">
    <source>
        <dbReference type="Proteomes" id="UP000037923"/>
    </source>
</evidence>
<dbReference type="RefSeq" id="XP_015653491.1">
    <property type="nucleotide sequence ID" value="XM_015807833.1"/>
</dbReference>
<dbReference type="GeneID" id="26909020"/>
<dbReference type="Gene3D" id="2.60.120.330">
    <property type="entry name" value="B-lactam Antibiotic, Isopenicillin N Synthase, Chain"/>
    <property type="match status" value="1"/>
</dbReference>
<sequence>MNAWKLVRLFHPSEVSAAFAALQTDTAVRYFEDASGPLARYLHRRHGDHGDWRDHIEVPLHHFLADSDVYRQLPPEVRHICAGLHEAARAFVEVAVREPSVLPAPRDGVLHNLGRKSVLRVLRYPAGSGCRPHIDPGLCTALLTGSAGGLDVNTLDELPVSFTNRPGDYTSHANVELAAPTAQPSALANAEEEETNVLNLLPNWEPVVTTDAGEAVVMAGNMMDVISRHTVPGVLHRVRRDWGGESVVTRSAALADSASLCRRGVTQRQPQSALSAASANVGTTTAADLHDKAGHAPSVYRFNIIVELRPAQAKRWYAVSRTG</sequence>
<proteinExistence type="predicted"/>
<dbReference type="Proteomes" id="UP000037923">
    <property type="component" value="Unassembled WGS sequence"/>
</dbReference>
<keyword evidence="2" id="KW-1185">Reference proteome</keyword>
<name>A0A0N0VDB2_LEPPY</name>